<sequence>MFGSLALVSLVVACGGGSSGGSSGGSTSGGGPPTTLSTGTVQFTVTEPYTPAPPVASSSRTPQFAVPPSTQSVSVILTQVNGSPPPSPSVLNENLGSSLPGCTTSSSTLTCQFSATAPSGSDSFSVLTYSQPNEAGSALGGGSLDVDVTTGQTVQAPATLSGTIASISVAVVGSVPEGVPTALPIDVIAKDSSGNTIIGTYSNPITLADSDTTGATSLSAKSLTTAGAVTLAYNGSQMSAPVSISASASGVPAASITAASFLPQGAVPTLNGAKISETSSSTATTVTIGSPGPTPTPIIRTLNYTTTYSTGATYNGIAGLVKVESTYPRPGASPSVYDAYYQWAPGTSASSWVYGFVGSAYNQASVGQSSTWTCNAPYGPAWIVPMPQTWNFYSGTGPCTSTNSAVAPSFPFEDSEIQNADGSYSDTTTYPVSTSYPTGEVDTSVVRSDGTALITTNDASFGSYIVAVGTPAPAATSIPLEVQTFPGALPSPGASSTPAPVSTSEPNWYATAGLPNGTVPNPLQSVIYTTKGTTSLPAQCLVPASILGSSPTVTEVDDASTSFDPAFASYYTSVQRSFFVNGLGDVCDLTTSTTFANNDAQMAGLTGGTGAAYQNTTESVFTAADYITTTSLTASMVATKSFADALPAASQMLVLGAPIERERARVQARMLEMKLGLQHRLRLQHR</sequence>
<dbReference type="AlphaFoldDB" id="E6PD54"/>
<dbReference type="EMBL" id="CABL01000001">
    <property type="protein sequence ID" value="CBH74389.1"/>
    <property type="molecule type" value="Genomic_DNA"/>
</dbReference>
<evidence type="ECO:0000256" key="1">
    <source>
        <dbReference type="SAM" id="MobiDB-lite"/>
    </source>
</evidence>
<protein>
    <submittedName>
        <fullName evidence="2">Uncharacterized protein</fullName>
    </submittedName>
</protein>
<feature type="region of interest" description="Disordered" evidence="1">
    <location>
        <begin position="18"/>
        <end position="67"/>
    </location>
</feature>
<feature type="compositionally biased region" description="Polar residues" evidence="1">
    <location>
        <begin position="56"/>
        <end position="67"/>
    </location>
</feature>
<reference evidence="2" key="1">
    <citation type="submission" date="2009-10" db="EMBL/GenBank/DDBJ databases">
        <title>Diversity of trophic interactions inside an arsenic-rich microbial ecosystem.</title>
        <authorList>
            <person name="Bertin P.N."/>
            <person name="Heinrich-Salmeron A."/>
            <person name="Pelletier E."/>
            <person name="Goulhen-Chollet F."/>
            <person name="Arsene-Ploetze F."/>
            <person name="Gallien S."/>
            <person name="Calteau A."/>
            <person name="Vallenet D."/>
            <person name="Casiot C."/>
            <person name="Chane-Woon-Ming B."/>
            <person name="Giloteaux L."/>
            <person name="Barakat M."/>
            <person name="Bonnefoy V."/>
            <person name="Bruneel O."/>
            <person name="Chandler M."/>
            <person name="Cleiss J."/>
            <person name="Duran R."/>
            <person name="Elbaz-Poulichet F."/>
            <person name="Fonknechten N."/>
            <person name="Lauga B."/>
            <person name="Mornico D."/>
            <person name="Ortet P."/>
            <person name="Schaeffer C."/>
            <person name="Siguier P."/>
            <person name="Alexander Thil Smith A."/>
            <person name="Van Dorsselaer A."/>
            <person name="Weissenbach J."/>
            <person name="Medigue C."/>
            <person name="Le Paslier D."/>
        </authorList>
    </citation>
    <scope>NUCLEOTIDE SEQUENCE</scope>
</reference>
<gene>
    <name evidence="2" type="ORF">CARN1_2276</name>
</gene>
<proteinExistence type="predicted"/>
<organism evidence="2">
    <name type="scientific">mine drainage metagenome</name>
    <dbReference type="NCBI Taxonomy" id="410659"/>
    <lineage>
        <taxon>unclassified sequences</taxon>
        <taxon>metagenomes</taxon>
        <taxon>ecological metagenomes</taxon>
    </lineage>
</organism>
<accession>E6PD54</accession>
<comment type="caution">
    <text evidence="2">The sequence shown here is derived from an EMBL/GenBank/DDBJ whole genome shotgun (WGS) entry which is preliminary data.</text>
</comment>
<evidence type="ECO:0000313" key="2">
    <source>
        <dbReference type="EMBL" id="CBH74389.1"/>
    </source>
</evidence>
<feature type="compositionally biased region" description="Gly residues" evidence="1">
    <location>
        <begin position="18"/>
        <end position="32"/>
    </location>
</feature>
<name>E6PD54_9ZZZZ</name>